<evidence type="ECO:0000256" key="9">
    <source>
        <dbReference type="ARBA" id="ARBA00023136"/>
    </source>
</evidence>
<feature type="chain" id="PRO_5032545007" evidence="13">
    <location>
        <begin position="28"/>
        <end position="744"/>
    </location>
</feature>
<keyword evidence="10 11" id="KW-0998">Cell outer membrane</keyword>
<name>A0A839ZY79_9CAUL</name>
<feature type="domain" description="TonB-dependent receptor-like beta-barrel" evidence="14">
    <location>
        <begin position="290"/>
        <end position="707"/>
    </location>
</feature>
<dbReference type="InterPro" id="IPR036942">
    <property type="entry name" value="Beta-barrel_TonB_sf"/>
</dbReference>
<keyword evidence="6" id="KW-0408">Iron</keyword>
<evidence type="ECO:0000259" key="14">
    <source>
        <dbReference type="Pfam" id="PF00593"/>
    </source>
</evidence>
<keyword evidence="2 11" id="KW-0813">Transport</keyword>
<reference evidence="16 17" key="1">
    <citation type="submission" date="2020-08" db="EMBL/GenBank/DDBJ databases">
        <title>Genomic Encyclopedia of Type Strains, Phase IV (KMG-IV): sequencing the most valuable type-strain genomes for metagenomic binning, comparative biology and taxonomic classification.</title>
        <authorList>
            <person name="Goeker M."/>
        </authorList>
    </citation>
    <scope>NUCLEOTIDE SEQUENCE [LARGE SCALE GENOMIC DNA]</scope>
    <source>
        <strain evidence="16 17">DSM 21793</strain>
    </source>
</reference>
<evidence type="ECO:0000313" key="16">
    <source>
        <dbReference type="EMBL" id="MBB3890689.1"/>
    </source>
</evidence>
<accession>A0A839ZY79</accession>
<evidence type="ECO:0000256" key="10">
    <source>
        <dbReference type="ARBA" id="ARBA00023237"/>
    </source>
</evidence>
<keyword evidence="9 11" id="KW-0472">Membrane</keyword>
<evidence type="ECO:0000313" key="17">
    <source>
        <dbReference type="Proteomes" id="UP000530564"/>
    </source>
</evidence>
<dbReference type="InterPro" id="IPR000531">
    <property type="entry name" value="Beta-barrel_TonB"/>
</dbReference>
<dbReference type="CDD" id="cd01347">
    <property type="entry name" value="ligand_gated_channel"/>
    <property type="match status" value="1"/>
</dbReference>
<feature type="domain" description="TonB-dependent receptor plug" evidence="15">
    <location>
        <begin position="49"/>
        <end position="155"/>
    </location>
</feature>
<evidence type="ECO:0000256" key="8">
    <source>
        <dbReference type="ARBA" id="ARBA00023077"/>
    </source>
</evidence>
<evidence type="ECO:0000256" key="1">
    <source>
        <dbReference type="ARBA" id="ARBA00004571"/>
    </source>
</evidence>
<keyword evidence="4" id="KW-0410">Iron transport</keyword>
<dbReference type="InterPro" id="IPR039426">
    <property type="entry name" value="TonB-dep_rcpt-like"/>
</dbReference>
<keyword evidence="7" id="KW-0406">Ion transport</keyword>
<protein>
    <submittedName>
        <fullName evidence="16">Iron complex outermembrane receptor protein</fullName>
    </submittedName>
</protein>
<evidence type="ECO:0000259" key="15">
    <source>
        <dbReference type="Pfam" id="PF07715"/>
    </source>
</evidence>
<proteinExistence type="inferred from homology"/>
<keyword evidence="8 12" id="KW-0798">TonB box</keyword>
<dbReference type="SUPFAM" id="SSF56935">
    <property type="entry name" value="Porins"/>
    <property type="match status" value="1"/>
</dbReference>
<evidence type="ECO:0000256" key="2">
    <source>
        <dbReference type="ARBA" id="ARBA00022448"/>
    </source>
</evidence>
<comment type="subcellular location">
    <subcellularLocation>
        <location evidence="1 11">Cell outer membrane</location>
        <topology evidence="1 11">Multi-pass membrane protein</topology>
    </subcellularLocation>
</comment>
<keyword evidence="5 11" id="KW-0812">Transmembrane</keyword>
<evidence type="ECO:0000256" key="13">
    <source>
        <dbReference type="SAM" id="SignalP"/>
    </source>
</evidence>
<evidence type="ECO:0000256" key="6">
    <source>
        <dbReference type="ARBA" id="ARBA00023004"/>
    </source>
</evidence>
<dbReference type="PANTHER" id="PTHR32552:SF81">
    <property type="entry name" value="TONB-DEPENDENT OUTER MEMBRANE RECEPTOR"/>
    <property type="match status" value="1"/>
</dbReference>
<gene>
    <name evidence="16" type="ORF">GGQ61_001406</name>
</gene>
<dbReference type="PROSITE" id="PS52016">
    <property type="entry name" value="TONB_DEPENDENT_REC_3"/>
    <property type="match status" value="1"/>
</dbReference>
<evidence type="ECO:0000256" key="3">
    <source>
        <dbReference type="ARBA" id="ARBA00022452"/>
    </source>
</evidence>
<evidence type="ECO:0000256" key="11">
    <source>
        <dbReference type="PROSITE-ProRule" id="PRU01360"/>
    </source>
</evidence>
<keyword evidence="3 11" id="KW-1134">Transmembrane beta strand</keyword>
<dbReference type="Pfam" id="PF00593">
    <property type="entry name" value="TonB_dep_Rec_b-barrel"/>
    <property type="match status" value="1"/>
</dbReference>
<keyword evidence="16" id="KW-0675">Receptor</keyword>
<dbReference type="InterPro" id="IPR012910">
    <property type="entry name" value="Plug_dom"/>
</dbReference>
<dbReference type="AlphaFoldDB" id="A0A839ZY79"/>
<organism evidence="16 17">
    <name type="scientific">Phenylobacterium haematophilum</name>
    <dbReference type="NCBI Taxonomy" id="98513"/>
    <lineage>
        <taxon>Bacteria</taxon>
        <taxon>Pseudomonadati</taxon>
        <taxon>Pseudomonadota</taxon>
        <taxon>Alphaproteobacteria</taxon>
        <taxon>Caulobacterales</taxon>
        <taxon>Caulobacteraceae</taxon>
        <taxon>Phenylobacterium</taxon>
    </lineage>
</organism>
<evidence type="ECO:0000256" key="12">
    <source>
        <dbReference type="RuleBase" id="RU003357"/>
    </source>
</evidence>
<evidence type="ECO:0000256" key="4">
    <source>
        <dbReference type="ARBA" id="ARBA00022496"/>
    </source>
</evidence>
<dbReference type="GO" id="GO:0006826">
    <property type="term" value="P:iron ion transport"/>
    <property type="evidence" value="ECO:0007669"/>
    <property type="project" value="UniProtKB-KW"/>
</dbReference>
<dbReference type="PANTHER" id="PTHR32552">
    <property type="entry name" value="FERRICHROME IRON RECEPTOR-RELATED"/>
    <property type="match status" value="1"/>
</dbReference>
<dbReference type="Gene3D" id="2.40.170.20">
    <property type="entry name" value="TonB-dependent receptor, beta-barrel domain"/>
    <property type="match status" value="1"/>
</dbReference>
<feature type="signal peptide" evidence="13">
    <location>
        <begin position="1"/>
        <end position="27"/>
    </location>
</feature>
<dbReference type="GO" id="GO:0009279">
    <property type="term" value="C:cell outer membrane"/>
    <property type="evidence" value="ECO:0007669"/>
    <property type="project" value="UniProtKB-SubCell"/>
</dbReference>
<comment type="caution">
    <text evidence="16">The sequence shown here is derived from an EMBL/GenBank/DDBJ whole genome shotgun (WGS) entry which is preliminary data.</text>
</comment>
<dbReference type="Pfam" id="PF07715">
    <property type="entry name" value="Plug"/>
    <property type="match status" value="1"/>
</dbReference>
<comment type="similarity">
    <text evidence="11 12">Belongs to the TonB-dependent receptor family.</text>
</comment>
<evidence type="ECO:0000256" key="7">
    <source>
        <dbReference type="ARBA" id="ARBA00023065"/>
    </source>
</evidence>
<evidence type="ECO:0000256" key="5">
    <source>
        <dbReference type="ARBA" id="ARBA00022692"/>
    </source>
</evidence>
<sequence length="744" mass="79981">MRISRTMRLRLLGGAGALALSGGLAQAAEPVEIEAVTVTAQKRTQDTLDVGLNVAVVGAQELADRRVAQVSDLVAFTPNVDIKENMPGVLPVVTIRGVGLNDFSATNNPSAGVYVDEVYLSSLALMNFDLFDLERMEALKGPQGTLYGRNSTAGAINIVTAKPSFGGVEGRLAAGYANYQTAEIEGMVNLPVSDTFALRFAGKAVKQDEGFFDNRLLGRDIGRREVGLARAQALWAATDDVEVLIKLEVQKGRSEVGGPEFFGALTPPGAPAGLVCPGSPACMDFQGYTDTDGNPFAGAWSVDPTYDVDQRAATVRLTADLGWADLTSITGYVDFKRQWGADTDGGPYRQTDFVERDQIEQISQELRLSGSTEATDWIVGVFASRDRVKMTYDGSLQDLFNTKLLTFTDQTAKSAAAFGNLEWRFAQDLSLIAGLRYTWEEKANVGGDLDLVPNCPASFLSMVPCGAGPVTLAFIDTTIDDTNWSWKLGLNWKPNPLTLVYGSISQGVKSGGFFSGVATTTAQLQPYEPETLIDYEVGVKQRLPELGLSWSASAFFYDYSDVQTFIRDTSGGLPIQRLGNVDEASIYGLDLDAMWSPAALPGLDLIAGLGLLHTELGAFASSNGAVPKGNKLPDAPEVSLTVSAAYSFDLGQDATGRLQVDGRYADDMFKDALNDPLIATDAYWVWNARASVALPNDWEVAVWGKNLADEEYVTQGVNNLPLGFGFRVYGAPRTFGVTVSKAFK</sequence>
<dbReference type="Proteomes" id="UP000530564">
    <property type="component" value="Unassembled WGS sequence"/>
</dbReference>
<keyword evidence="13" id="KW-0732">Signal</keyword>
<dbReference type="EMBL" id="JACIDK010000002">
    <property type="protein sequence ID" value="MBB3890689.1"/>
    <property type="molecule type" value="Genomic_DNA"/>
</dbReference>
<dbReference type="RefSeq" id="WP_183771024.1">
    <property type="nucleotide sequence ID" value="NZ_JACIDK010000002.1"/>
</dbReference>
<keyword evidence="17" id="KW-1185">Reference proteome</keyword>